<dbReference type="RefSeq" id="WP_044179981.1">
    <property type="nucleotide sequence ID" value="NZ_AP018046.1"/>
</dbReference>
<dbReference type="EMBL" id="AP018046">
    <property type="protein sequence ID" value="BAX55200.1"/>
    <property type="molecule type" value="Genomic_DNA"/>
</dbReference>
<sequence length="169" mass="19633">MINFNTVDLSVEDITTVMLQRKPIATRTITFWNELEYSKKRYVKYCIDGQMANWVCLTYSTGGYRYLLALSSSKKKTFDIYYIGDRKVEIINSPSIISAFDKSMDTHLLLQAYRQLKGEQGTKPSIWKRKAYFTEIYFGLLTCIGETIYGKPKFESFSEWDCSNSHATL</sequence>
<reference evidence="1" key="1">
    <citation type="journal article" date="2017" name="Genome Announc.">
        <title>Whole-Genome Sequence of Photobacterium damselae subsp. piscicida Strain 91-197, Isolated from Hybrid Striped Bass (Morone sp.) in the United States.</title>
        <authorList>
            <person name="Teru Y."/>
            <person name="Hikima J."/>
            <person name="Kono T."/>
            <person name="Sakai M."/>
            <person name="Takano T."/>
            <person name="Hawke J.P."/>
            <person name="Takeyama H."/>
            <person name="Aoki T."/>
        </authorList>
    </citation>
    <scope>NUCLEOTIDE SEQUENCE</scope>
    <source>
        <strain evidence="1">91-197</strain>
    </source>
</reference>
<accession>A0A1Q9GU72</accession>
<name>A0A1Q9GU72_PHODP</name>
<evidence type="ECO:0000313" key="3">
    <source>
        <dbReference type="Proteomes" id="UP000218676"/>
    </source>
</evidence>
<organism evidence="1 3">
    <name type="scientific">Photobacterium damsela subsp. piscicida</name>
    <name type="common">Pasteurella piscicida</name>
    <dbReference type="NCBI Taxonomy" id="38294"/>
    <lineage>
        <taxon>Bacteria</taxon>
        <taxon>Pseudomonadati</taxon>
        <taxon>Pseudomonadota</taxon>
        <taxon>Gammaproteobacteria</taxon>
        <taxon>Vibrionales</taxon>
        <taxon>Vibrionaceae</taxon>
        <taxon>Photobacterium</taxon>
    </lineage>
</organism>
<reference evidence="2 4" key="3">
    <citation type="submission" date="2020-09" db="EMBL/GenBank/DDBJ databases">
        <title>Complete, closed and curated genome sequences of Photobacterium damselae subsp. piscicida isolates from Australia indicate localised evolution and additional plasmid-borne pathogenicity mechanisms.</title>
        <authorList>
            <person name="Baseggio L."/>
            <person name="Silayeva O."/>
            <person name="Buller N."/>
            <person name="Landos M."/>
            <person name="Engelstaedter J."/>
            <person name="Barnes A.C."/>
        </authorList>
    </citation>
    <scope>NUCLEOTIDE SEQUENCE [LARGE SCALE GENOMIC DNA]</scope>
    <source>
        <strain evidence="2 4">AS-16-0540-1</strain>
    </source>
</reference>
<gene>
    <name evidence="2" type="ORF">IC627_16180</name>
    <name evidence="1" type="ORF">PDPUS_2_00614</name>
</gene>
<dbReference type="Proteomes" id="UP000218676">
    <property type="component" value="Chromosome 2"/>
</dbReference>
<protein>
    <submittedName>
        <fullName evidence="1">Uncharacterized protein</fullName>
    </submittedName>
</protein>
<proteinExistence type="predicted"/>
<reference evidence="3" key="2">
    <citation type="submission" date="2017-05" db="EMBL/GenBank/DDBJ databases">
        <title>Whole genome sequence of fish pathogenic bacteria, Photobacterium damselae subsp. piscicida, strain 91-197, isolated from hybrid striped bass (Morone sp.) in USA.</title>
        <authorList>
            <person name="Teru Y."/>
            <person name="Hikima J."/>
            <person name="Kono T."/>
            <person name="Sakai M."/>
            <person name="Takano T."/>
            <person name="Hawke J.P."/>
            <person name="Takeyama H."/>
            <person name="Aoki T."/>
        </authorList>
    </citation>
    <scope>NUCLEOTIDE SEQUENCE [LARGE SCALE GENOMIC DNA]</scope>
    <source>
        <strain evidence="3">91-197</strain>
    </source>
</reference>
<evidence type="ECO:0000313" key="4">
    <source>
        <dbReference type="Proteomes" id="UP000516656"/>
    </source>
</evidence>
<evidence type="ECO:0000313" key="1">
    <source>
        <dbReference type="EMBL" id="BAX55200.1"/>
    </source>
</evidence>
<dbReference type="EMBL" id="CP061855">
    <property type="protein sequence ID" value="QOD58422.1"/>
    <property type="molecule type" value="Genomic_DNA"/>
</dbReference>
<dbReference type="AlphaFoldDB" id="A0A1Q9GU72"/>
<evidence type="ECO:0000313" key="2">
    <source>
        <dbReference type="EMBL" id="QOD58422.1"/>
    </source>
</evidence>
<dbReference type="Proteomes" id="UP000516656">
    <property type="component" value="Chromosome 2"/>
</dbReference>